<evidence type="ECO:0000313" key="1">
    <source>
        <dbReference type="EMBL" id="CAI2377071.1"/>
    </source>
</evidence>
<accession>A0AAD1XQY9</accession>
<dbReference type="AlphaFoldDB" id="A0AAD1XQY9"/>
<gene>
    <name evidence="1" type="ORF">ECRASSUSDP1_LOCUS18452</name>
</gene>
<dbReference type="Proteomes" id="UP001295684">
    <property type="component" value="Unassembled WGS sequence"/>
</dbReference>
<reference evidence="1" key="1">
    <citation type="submission" date="2023-07" db="EMBL/GenBank/DDBJ databases">
        <authorList>
            <consortium name="AG Swart"/>
            <person name="Singh M."/>
            <person name="Singh A."/>
            <person name="Seah K."/>
            <person name="Emmerich C."/>
        </authorList>
    </citation>
    <scope>NUCLEOTIDE SEQUENCE</scope>
    <source>
        <strain evidence="1">DP1</strain>
    </source>
</reference>
<dbReference type="EMBL" id="CAMPGE010018675">
    <property type="protein sequence ID" value="CAI2377071.1"/>
    <property type="molecule type" value="Genomic_DNA"/>
</dbReference>
<name>A0AAD1XQY9_EUPCR</name>
<proteinExistence type="predicted"/>
<protein>
    <submittedName>
        <fullName evidence="1">Uncharacterized protein</fullName>
    </submittedName>
</protein>
<sequence length="259" mass="29399">MLSTCSLSVANELELYAAETSLYEKLNPFIKKSRGILPERSIYAADNGCLTINQKNRKYDKYCKIMHKGRVNSVCALLDNPSTINITKTLKKTQGFCRVKSLCLILHKPTKMPGLLMTELISNLHKTINMITLGEFRLPETHTLKILDSVNQALVLKFYDCRFDEVTSQFNFQKEYNLRVIKFARCRDAKGDVWTYSSPASVSILNLISQSSVSKYLDQIDLEEMAFSLKQVSIIQKKTGLRNISLGLGTSVIYRSQGY</sequence>
<evidence type="ECO:0000313" key="2">
    <source>
        <dbReference type="Proteomes" id="UP001295684"/>
    </source>
</evidence>
<organism evidence="1 2">
    <name type="scientific">Euplotes crassus</name>
    <dbReference type="NCBI Taxonomy" id="5936"/>
    <lineage>
        <taxon>Eukaryota</taxon>
        <taxon>Sar</taxon>
        <taxon>Alveolata</taxon>
        <taxon>Ciliophora</taxon>
        <taxon>Intramacronucleata</taxon>
        <taxon>Spirotrichea</taxon>
        <taxon>Hypotrichia</taxon>
        <taxon>Euplotida</taxon>
        <taxon>Euplotidae</taxon>
        <taxon>Moneuplotes</taxon>
    </lineage>
</organism>
<comment type="caution">
    <text evidence="1">The sequence shown here is derived from an EMBL/GenBank/DDBJ whole genome shotgun (WGS) entry which is preliminary data.</text>
</comment>
<keyword evidence="2" id="KW-1185">Reference proteome</keyword>